<evidence type="ECO:0000256" key="6">
    <source>
        <dbReference type="PROSITE-ProRule" id="PRU00472"/>
    </source>
</evidence>
<evidence type="ECO:0000256" key="7">
    <source>
        <dbReference type="PROSITE-ProRule" id="PRU00649"/>
    </source>
</evidence>
<dbReference type="InterPro" id="IPR017923">
    <property type="entry name" value="TFIIS_N"/>
</dbReference>
<dbReference type="InterPro" id="IPR003617">
    <property type="entry name" value="TFIIS/CRSP70_N_sub"/>
</dbReference>
<feature type="domain" description="TFIIS N-terminal" evidence="10">
    <location>
        <begin position="4"/>
        <end position="82"/>
    </location>
</feature>
<protein>
    <submittedName>
        <fullName evidence="12">Transcription elongation factor S-II</fullName>
    </submittedName>
</protein>
<dbReference type="PANTHER" id="PTHR11477">
    <property type="entry name" value="TRANSCRIPTION FACTOR S-II ZINC FINGER DOMAIN-CONTAINING PROTEIN"/>
    <property type="match status" value="1"/>
</dbReference>
<dbReference type="FunFam" id="2.20.25.10:FF:000001">
    <property type="entry name" value="Probable Transcription elongation factor S-II"/>
    <property type="match status" value="1"/>
</dbReference>
<dbReference type="GO" id="GO:0005634">
    <property type="term" value="C:nucleus"/>
    <property type="evidence" value="ECO:0007669"/>
    <property type="project" value="UniProtKB-SubCell"/>
</dbReference>
<evidence type="ECO:0000313" key="12">
    <source>
        <dbReference type="EMBL" id="PMB65971.1"/>
    </source>
</evidence>
<dbReference type="Pfam" id="PF07500">
    <property type="entry name" value="TFIIS_M"/>
    <property type="match status" value="1"/>
</dbReference>
<evidence type="ECO:0000259" key="9">
    <source>
        <dbReference type="PROSITE" id="PS51133"/>
    </source>
</evidence>
<dbReference type="GO" id="GO:0001139">
    <property type="term" value="F:RNA polymerase II complex recruiting activity"/>
    <property type="evidence" value="ECO:0007669"/>
    <property type="project" value="TreeGrafter"/>
</dbReference>
<dbReference type="GO" id="GO:0000977">
    <property type="term" value="F:RNA polymerase II transcription regulatory region sequence-specific DNA binding"/>
    <property type="evidence" value="ECO:0007669"/>
    <property type="project" value="TreeGrafter"/>
</dbReference>
<evidence type="ECO:0000256" key="3">
    <source>
        <dbReference type="ARBA" id="ARBA00022771"/>
    </source>
</evidence>
<feature type="region of interest" description="Disordered" evidence="8">
    <location>
        <begin position="348"/>
        <end position="369"/>
    </location>
</feature>
<dbReference type="Gene3D" id="2.20.25.10">
    <property type="match status" value="1"/>
</dbReference>
<dbReference type="PROSITE" id="PS51133">
    <property type="entry name" value="ZF_TFIIS_2"/>
    <property type="match status" value="1"/>
</dbReference>
<dbReference type="SMART" id="SM00509">
    <property type="entry name" value="TFS2N"/>
    <property type="match status" value="1"/>
</dbReference>
<comment type="caution">
    <text evidence="12">The sequence shown here is derived from an EMBL/GenBank/DDBJ whole genome shotgun (WGS) entry which is preliminary data.</text>
</comment>
<dbReference type="SUPFAM" id="SSF46942">
    <property type="entry name" value="Elongation factor TFIIS domain 2"/>
    <property type="match status" value="1"/>
</dbReference>
<dbReference type="CDD" id="cd00183">
    <property type="entry name" value="TFIIS_I"/>
    <property type="match status" value="1"/>
</dbReference>
<dbReference type="PROSITE" id="PS51319">
    <property type="entry name" value="TFIIS_N"/>
    <property type="match status" value="1"/>
</dbReference>
<feature type="domain" description="TFIIS central" evidence="11">
    <location>
        <begin position="149"/>
        <end position="263"/>
    </location>
</feature>
<dbReference type="AlphaFoldDB" id="A0A2N6NFE0"/>
<dbReference type="InterPro" id="IPR001222">
    <property type="entry name" value="Znf_TFIIS"/>
</dbReference>
<feature type="domain" description="TFIIS-type" evidence="9">
    <location>
        <begin position="266"/>
        <end position="306"/>
    </location>
</feature>
<evidence type="ECO:0000256" key="2">
    <source>
        <dbReference type="ARBA" id="ARBA00022723"/>
    </source>
</evidence>
<dbReference type="GO" id="GO:0006362">
    <property type="term" value="P:transcription elongation by RNA polymerase I"/>
    <property type="evidence" value="ECO:0007669"/>
    <property type="project" value="TreeGrafter"/>
</dbReference>
<dbReference type="Pfam" id="PF08711">
    <property type="entry name" value="Med26"/>
    <property type="match status" value="1"/>
</dbReference>
<feature type="compositionally biased region" description="Basic and acidic residues" evidence="8">
    <location>
        <begin position="126"/>
        <end position="142"/>
    </location>
</feature>
<dbReference type="GO" id="GO:0006368">
    <property type="term" value="P:transcription elongation by RNA polymerase II"/>
    <property type="evidence" value="ECO:0007669"/>
    <property type="project" value="InterPro"/>
</dbReference>
<keyword evidence="3 6" id="KW-0863">Zinc-finger</keyword>
<sequence length="681" mass="72419">MDQRELESRIKALTKSVAANEAPENALRLLDSLKKDAAPTEEMLRSTRAGVFVGKLRSNSNKEIARSAAELVNKWKKLVEQEKNSKLQRSKLGSPASGAASSPPAPAAAAVPTTSTSSSSAAGKKFTGDPETRKYDADGVDTKRTDSAVRNSCIGLIYNGLAYRSTASESDVLAKSVAVEAAAFAHFKGQGADYKKKIRSLFTNLKNKSNRALGQSVMASEIPPERFVAMTDDDLKSDDQRKKEIELEKENMKKAQVPMAEKSISDSLECGKCKKKQVSYTQAQTRSADEPMTTFCECMNCGNRWKYKSLLFRLLLQAQLGKQVRGLILVPAHLLNVLPKLAQVASTRVAQHRHHHAPRRQRPGRDDGRYAVDGAAAAHKDAVLFHQPARHAAGLLVRHLDGVVNQVAAGLKVGRDAVDADAFHHGVDLLPAARALALRRRVHDAVLDLVVEAAALGVREHNADAALCLVLAALEMARDAGDGAAGAGTGHEGVDEPARLPPYLGARRVGVRLPVRGRLELVGEEAAAAVGVCGGVLGGAAAGQVDKVVRAGDGRDGDALDGGAEAQQEVRLFAALVVGHANVRAVAEGAGERRQRDARAADGALVDGVAAARRQESLRLGRTDDAQRHPVLGAVTGTVEELGFCEDGPPRGFGEGLDLDQRRVADAAYDAVLGDAIRPAR</sequence>
<name>A0A2N6NFE0_BEABA</name>
<feature type="compositionally biased region" description="Low complexity" evidence="8">
    <location>
        <begin position="93"/>
        <end position="123"/>
    </location>
</feature>
<dbReference type="PROSITE" id="PS00466">
    <property type="entry name" value="ZF_TFIIS_1"/>
    <property type="match status" value="1"/>
</dbReference>
<accession>A0A2N6NFE0</accession>
<dbReference type="SUPFAM" id="SSF47676">
    <property type="entry name" value="Conserved domain common to transcription factors TFIIS, elongin A, CRSP70"/>
    <property type="match status" value="1"/>
</dbReference>
<dbReference type="EMBL" id="MRVG01000009">
    <property type="protein sequence ID" value="PMB65971.1"/>
    <property type="molecule type" value="Genomic_DNA"/>
</dbReference>
<dbReference type="PANTHER" id="PTHR11477:SF0">
    <property type="entry name" value="IP08861P-RELATED"/>
    <property type="match status" value="1"/>
</dbReference>
<dbReference type="GO" id="GO:0003746">
    <property type="term" value="F:translation elongation factor activity"/>
    <property type="evidence" value="ECO:0007669"/>
    <property type="project" value="UniProtKB-KW"/>
</dbReference>
<feature type="compositionally biased region" description="Basic residues" evidence="8">
    <location>
        <begin position="350"/>
        <end position="362"/>
    </location>
</feature>
<dbReference type="InterPro" id="IPR036575">
    <property type="entry name" value="TFIIS_cen_dom_sf"/>
</dbReference>
<reference evidence="12 13" key="1">
    <citation type="journal article" date="2016" name="Appl. Microbiol. Biotechnol.">
        <title>Characterization of T-DNA insertion mutants with decreased virulence in the entomopathogenic fungus Beauveria bassiana JEF-007.</title>
        <authorList>
            <person name="Kim S."/>
            <person name="Lee S.J."/>
            <person name="Nai Y.S."/>
            <person name="Yu J.S."/>
            <person name="Lee M.R."/>
            <person name="Yang Y.T."/>
            <person name="Kim J.S."/>
        </authorList>
    </citation>
    <scope>NUCLEOTIDE SEQUENCE [LARGE SCALE GENOMIC DNA]</scope>
    <source>
        <strain evidence="12 13">JEF-007</strain>
    </source>
</reference>
<dbReference type="GO" id="GO:0031564">
    <property type="term" value="P:transcription antitermination"/>
    <property type="evidence" value="ECO:0007669"/>
    <property type="project" value="TreeGrafter"/>
</dbReference>
<comment type="subcellular location">
    <subcellularLocation>
        <location evidence="1 7">Nucleus</location>
    </subcellularLocation>
</comment>
<dbReference type="Gene3D" id="1.20.930.10">
    <property type="entry name" value="Conserved domain common to transcription factors TFIIS, elongin A, CRSP70"/>
    <property type="match status" value="1"/>
</dbReference>
<evidence type="ECO:0000313" key="13">
    <source>
        <dbReference type="Proteomes" id="UP000235728"/>
    </source>
</evidence>
<evidence type="ECO:0000256" key="4">
    <source>
        <dbReference type="ARBA" id="ARBA00022833"/>
    </source>
</evidence>
<dbReference type="Gene3D" id="1.10.472.30">
    <property type="entry name" value="Transcription elongation factor S-II, central domain"/>
    <property type="match status" value="1"/>
</dbReference>
<keyword evidence="12" id="KW-0648">Protein biosynthesis</keyword>
<dbReference type="InterPro" id="IPR006289">
    <property type="entry name" value="TFSII"/>
</dbReference>
<dbReference type="Proteomes" id="UP000235728">
    <property type="component" value="Unassembled WGS sequence"/>
</dbReference>
<dbReference type="SMART" id="SM00510">
    <property type="entry name" value="TFS2M"/>
    <property type="match status" value="1"/>
</dbReference>
<evidence type="ECO:0000259" key="11">
    <source>
        <dbReference type="PROSITE" id="PS51321"/>
    </source>
</evidence>
<dbReference type="PROSITE" id="PS51321">
    <property type="entry name" value="TFIIS_CENTRAL"/>
    <property type="match status" value="1"/>
</dbReference>
<keyword evidence="5 7" id="KW-0539">Nucleus</keyword>
<dbReference type="CDD" id="cd13749">
    <property type="entry name" value="Zn-ribbon_TFIIS"/>
    <property type="match status" value="1"/>
</dbReference>
<keyword evidence="12" id="KW-0251">Elongation factor</keyword>
<dbReference type="FunFam" id="1.10.472.30:FF:000003">
    <property type="entry name" value="Transcription elongation factor S-II"/>
    <property type="match status" value="1"/>
</dbReference>
<dbReference type="Pfam" id="PF01096">
    <property type="entry name" value="Zn_ribbon_TFIIS"/>
    <property type="match status" value="1"/>
</dbReference>
<dbReference type="InterPro" id="IPR003618">
    <property type="entry name" value="TFIIS_cen_dom"/>
</dbReference>
<dbReference type="GO" id="GO:0031440">
    <property type="term" value="P:regulation of mRNA 3'-end processing"/>
    <property type="evidence" value="ECO:0007669"/>
    <property type="project" value="TreeGrafter"/>
</dbReference>
<keyword evidence="2" id="KW-0479">Metal-binding</keyword>
<dbReference type="GO" id="GO:0008270">
    <property type="term" value="F:zinc ion binding"/>
    <property type="evidence" value="ECO:0007669"/>
    <property type="project" value="UniProtKB-KW"/>
</dbReference>
<dbReference type="SUPFAM" id="SSF57783">
    <property type="entry name" value="Zinc beta-ribbon"/>
    <property type="match status" value="1"/>
</dbReference>
<organism evidence="12 13">
    <name type="scientific">Beauveria bassiana</name>
    <name type="common">White muscardine disease fungus</name>
    <name type="synonym">Tritirachium shiotae</name>
    <dbReference type="NCBI Taxonomy" id="176275"/>
    <lineage>
        <taxon>Eukaryota</taxon>
        <taxon>Fungi</taxon>
        <taxon>Dikarya</taxon>
        <taxon>Ascomycota</taxon>
        <taxon>Pezizomycotina</taxon>
        <taxon>Sordariomycetes</taxon>
        <taxon>Hypocreomycetidae</taxon>
        <taxon>Hypocreales</taxon>
        <taxon>Cordycipitaceae</taxon>
        <taxon>Beauveria</taxon>
    </lineage>
</organism>
<evidence type="ECO:0000259" key="10">
    <source>
        <dbReference type="PROSITE" id="PS51319"/>
    </source>
</evidence>
<dbReference type="NCBIfam" id="TIGR01385">
    <property type="entry name" value="TFSII"/>
    <property type="match status" value="1"/>
</dbReference>
<feature type="region of interest" description="Disordered" evidence="8">
    <location>
        <begin position="83"/>
        <end position="142"/>
    </location>
</feature>
<evidence type="ECO:0000256" key="8">
    <source>
        <dbReference type="SAM" id="MobiDB-lite"/>
    </source>
</evidence>
<keyword evidence="4" id="KW-0862">Zinc</keyword>
<proteinExistence type="predicted"/>
<gene>
    <name evidence="12" type="primary">tfs1</name>
    <name evidence="12" type="ORF">BM221_008171</name>
</gene>
<dbReference type="InterPro" id="IPR035441">
    <property type="entry name" value="TFIIS/LEDGF_dom_sf"/>
</dbReference>
<evidence type="ECO:0000256" key="5">
    <source>
        <dbReference type="ARBA" id="ARBA00023242"/>
    </source>
</evidence>
<evidence type="ECO:0000256" key="1">
    <source>
        <dbReference type="ARBA" id="ARBA00004123"/>
    </source>
</evidence>
<dbReference type="SMART" id="SM00440">
    <property type="entry name" value="ZnF_C2C2"/>
    <property type="match status" value="1"/>
</dbReference>